<feature type="transmembrane region" description="Helical" evidence="1">
    <location>
        <begin position="7"/>
        <end position="24"/>
    </location>
</feature>
<keyword evidence="1" id="KW-0472">Membrane</keyword>
<reference evidence="2 3" key="1">
    <citation type="submission" date="2023-07" db="EMBL/GenBank/DDBJ databases">
        <title>Genomic Encyclopedia of Type Strains, Phase IV (KMG-IV): sequencing the most valuable type-strain genomes for metagenomic binning, comparative biology and taxonomic classification.</title>
        <authorList>
            <person name="Goeker M."/>
        </authorList>
    </citation>
    <scope>NUCLEOTIDE SEQUENCE [LARGE SCALE GENOMIC DNA]</scope>
    <source>
        <strain evidence="2 3">DSM 1111</strain>
    </source>
</reference>
<accession>A0ABU0G843</accession>
<organism evidence="2 3">
    <name type="scientific">Peteryoungia aggregata LMG 23059</name>
    <dbReference type="NCBI Taxonomy" id="1368425"/>
    <lineage>
        <taxon>Bacteria</taxon>
        <taxon>Pseudomonadati</taxon>
        <taxon>Pseudomonadota</taxon>
        <taxon>Alphaproteobacteria</taxon>
        <taxon>Hyphomicrobiales</taxon>
        <taxon>Rhizobiaceae</taxon>
        <taxon>Peteryoungia</taxon>
    </lineage>
</organism>
<feature type="transmembrane region" description="Helical" evidence="1">
    <location>
        <begin position="75"/>
        <end position="94"/>
    </location>
</feature>
<dbReference type="Proteomes" id="UP001238496">
    <property type="component" value="Unassembled WGS sequence"/>
</dbReference>
<dbReference type="RefSeq" id="WP_307373125.1">
    <property type="nucleotide sequence ID" value="NZ_JAUSUW010000006.1"/>
</dbReference>
<keyword evidence="1" id="KW-0812">Transmembrane</keyword>
<evidence type="ECO:0000313" key="2">
    <source>
        <dbReference type="EMBL" id="MDQ0421505.1"/>
    </source>
</evidence>
<proteinExistence type="predicted"/>
<evidence type="ECO:0000313" key="3">
    <source>
        <dbReference type="Proteomes" id="UP001238496"/>
    </source>
</evidence>
<keyword evidence="1" id="KW-1133">Transmembrane helix</keyword>
<name>A0ABU0G843_9HYPH</name>
<protein>
    <submittedName>
        <fullName evidence="2">Uncharacterized protein</fullName>
    </submittedName>
</protein>
<keyword evidence="3" id="KW-1185">Reference proteome</keyword>
<feature type="transmembrane region" description="Helical" evidence="1">
    <location>
        <begin position="51"/>
        <end position="68"/>
    </location>
</feature>
<dbReference type="EMBL" id="JAUSUW010000006">
    <property type="protein sequence ID" value="MDQ0421505.1"/>
    <property type="molecule type" value="Genomic_DNA"/>
</dbReference>
<gene>
    <name evidence="2" type="ORF">J2045_002541</name>
</gene>
<comment type="caution">
    <text evidence="2">The sequence shown here is derived from an EMBL/GenBank/DDBJ whole genome shotgun (WGS) entry which is preliminary data.</text>
</comment>
<sequence length="96" mass="10272">MKPLSRLAATAVYTVALLGIWLLGGSKYDWMSDIDPAFADATFETHGSREVATAVFVVIALCATAFLARSGKERGNRVTPLILSLLAILVYVASRA</sequence>
<evidence type="ECO:0000256" key="1">
    <source>
        <dbReference type="SAM" id="Phobius"/>
    </source>
</evidence>